<accession>A0A6C0KD01</accession>
<sequence length="230" mass="26176">MYGTNGKQRMLATLDNRKFIQLNSMLYEAPPKTNEYQEETIEQKMQYSYGQPNEIMNDDASFRFKVPTKEIKEKFTSPTPSSGKEGSGASSSSDSSDSNSSCGISDDGSNICGGTNLFPILDPRFNLREAAKNMILLEDHLFHYGKRCHDCILKHCLTVEGFLEEGITLDKKREYSDILNSSLDQFRKIQEMLYEKIKTKNLTDEECCGIAQSIRVIRKPLCQKYATFLK</sequence>
<feature type="region of interest" description="Disordered" evidence="1">
    <location>
        <begin position="73"/>
        <end position="102"/>
    </location>
</feature>
<dbReference type="EMBL" id="MN740869">
    <property type="protein sequence ID" value="QHU15895.1"/>
    <property type="molecule type" value="Genomic_DNA"/>
</dbReference>
<reference evidence="2" key="1">
    <citation type="journal article" date="2020" name="Nature">
        <title>Giant virus diversity and host interactions through global metagenomics.</title>
        <authorList>
            <person name="Schulz F."/>
            <person name="Roux S."/>
            <person name="Paez-Espino D."/>
            <person name="Jungbluth S."/>
            <person name="Walsh D.A."/>
            <person name="Denef V.J."/>
            <person name="McMahon K.D."/>
            <person name="Konstantinidis K.T."/>
            <person name="Eloe-Fadrosh E.A."/>
            <person name="Kyrpides N.C."/>
            <person name="Woyke T."/>
        </authorList>
    </citation>
    <scope>NUCLEOTIDE SEQUENCE</scope>
    <source>
        <strain evidence="2">GVMAG-S-3300010158-109</strain>
    </source>
</reference>
<name>A0A6C0KD01_9ZZZZ</name>
<feature type="compositionally biased region" description="Low complexity" evidence="1">
    <location>
        <begin position="81"/>
        <end position="102"/>
    </location>
</feature>
<protein>
    <submittedName>
        <fullName evidence="2">Uncharacterized protein</fullName>
    </submittedName>
</protein>
<evidence type="ECO:0000256" key="1">
    <source>
        <dbReference type="SAM" id="MobiDB-lite"/>
    </source>
</evidence>
<proteinExistence type="predicted"/>
<dbReference type="AlphaFoldDB" id="A0A6C0KD01"/>
<evidence type="ECO:0000313" key="2">
    <source>
        <dbReference type="EMBL" id="QHU15895.1"/>
    </source>
</evidence>
<organism evidence="2">
    <name type="scientific">viral metagenome</name>
    <dbReference type="NCBI Taxonomy" id="1070528"/>
    <lineage>
        <taxon>unclassified sequences</taxon>
        <taxon>metagenomes</taxon>
        <taxon>organismal metagenomes</taxon>
    </lineage>
</organism>